<protein>
    <submittedName>
        <fullName evidence="2">EB domain-containing protein</fullName>
    </submittedName>
</protein>
<sequence>MFRIDFNKLKVDKPILRLNTCIASNEKPMQKPQLAGPGEECSSETQCTEQSICYQGMCRCQAGFIAISGKCVKLPTQNPSPSMTTTPSTQTTKLSIIVAPNEYCGSGRQCGGGSYCFNGICKCPVGFVDNSGKCVRPATVPTTSVSIGSNNNNNNNNGNEFARRSKL</sequence>
<accession>A0AC35FWR9</accession>
<dbReference type="WBParaSite" id="PS1159_v2.g21179.t1">
    <property type="protein sequence ID" value="PS1159_v2.g21179.t1"/>
    <property type="gene ID" value="PS1159_v2.g21179"/>
</dbReference>
<dbReference type="Proteomes" id="UP000887580">
    <property type="component" value="Unplaced"/>
</dbReference>
<evidence type="ECO:0000313" key="2">
    <source>
        <dbReference type="WBParaSite" id="PS1159_v2.g21179.t1"/>
    </source>
</evidence>
<reference evidence="2" key="1">
    <citation type="submission" date="2022-11" db="UniProtKB">
        <authorList>
            <consortium name="WormBaseParasite"/>
        </authorList>
    </citation>
    <scope>IDENTIFICATION</scope>
</reference>
<organism evidence="1 2">
    <name type="scientific">Panagrolaimus sp. PS1159</name>
    <dbReference type="NCBI Taxonomy" id="55785"/>
    <lineage>
        <taxon>Eukaryota</taxon>
        <taxon>Metazoa</taxon>
        <taxon>Ecdysozoa</taxon>
        <taxon>Nematoda</taxon>
        <taxon>Chromadorea</taxon>
        <taxon>Rhabditida</taxon>
        <taxon>Tylenchina</taxon>
        <taxon>Panagrolaimomorpha</taxon>
        <taxon>Panagrolaimoidea</taxon>
        <taxon>Panagrolaimidae</taxon>
        <taxon>Panagrolaimus</taxon>
    </lineage>
</organism>
<name>A0AC35FWR9_9BILA</name>
<evidence type="ECO:0000313" key="1">
    <source>
        <dbReference type="Proteomes" id="UP000887580"/>
    </source>
</evidence>
<proteinExistence type="predicted"/>